<dbReference type="Proteomes" id="UP000186351">
    <property type="component" value="Chromosome"/>
</dbReference>
<dbReference type="InterPro" id="IPR029044">
    <property type="entry name" value="Nucleotide-diphossugar_trans"/>
</dbReference>
<dbReference type="KEGG" id="pary:A4V02_05260"/>
<sequence length="254" mass="28882">MKISIITATWNSGATLRDTLESVLQQSYTNYEILIIDGGSSDNTHDIVEEYIPKFDGRLHWHTGKDKGLYDAMNKGIARATGDIIGILNSDDFYADSDVLSRIAEECRNVEAVYGDLDFVDASDTSRVVRQWRGSQHRPGAFLKGWHPAHPTFYARRKCYERLGGFDISFDVSADFELMLRFLEANRLSNRYIPHTFVKMRMGGESTGSIGKIIQGNKNVLRAFRKNGFKVPPFYLLRRLAPKALNLIKNKMHI</sequence>
<dbReference type="GO" id="GO:0016740">
    <property type="term" value="F:transferase activity"/>
    <property type="evidence" value="ECO:0007669"/>
    <property type="project" value="UniProtKB-KW"/>
</dbReference>
<dbReference type="OrthoDB" id="9788101at2"/>
<reference evidence="3" key="1">
    <citation type="submission" date="2016-04" db="EMBL/GenBank/DDBJ databases">
        <title>Complete Genome Sequences of Twelve Strains of a Stable Defined Moderately Diverse Mouse Microbiota 2 (sDMDMm2).</title>
        <authorList>
            <person name="Uchimura Y."/>
            <person name="Wyss M."/>
            <person name="Brugiroux S."/>
            <person name="Limenitakis J.P."/>
            <person name="Stecher B."/>
            <person name="McCoy K.D."/>
            <person name="Macpherson A.J."/>
        </authorList>
    </citation>
    <scope>NUCLEOTIDE SEQUENCE [LARGE SCALE GENOMIC DNA]</scope>
    <source>
        <strain evidence="3">YL27</strain>
    </source>
</reference>
<dbReference type="AlphaFoldDB" id="A0A1B1S8R1"/>
<dbReference type="SUPFAM" id="SSF53448">
    <property type="entry name" value="Nucleotide-diphospho-sugar transferases"/>
    <property type="match status" value="1"/>
</dbReference>
<proteinExistence type="predicted"/>
<dbReference type="GeneID" id="65536256"/>
<dbReference type="PANTHER" id="PTHR43685:SF2">
    <property type="entry name" value="GLYCOSYLTRANSFERASE 2-LIKE DOMAIN-CONTAINING PROTEIN"/>
    <property type="match status" value="1"/>
</dbReference>
<feature type="domain" description="Glycosyltransferase 2-like" evidence="1">
    <location>
        <begin position="4"/>
        <end position="139"/>
    </location>
</feature>
<dbReference type="Pfam" id="PF00535">
    <property type="entry name" value="Glycos_transf_2"/>
    <property type="match status" value="1"/>
</dbReference>
<dbReference type="RefSeq" id="WP_068960539.1">
    <property type="nucleotide sequence ID" value="NZ_CAMWFV010000003.1"/>
</dbReference>
<organism evidence="2 3">
    <name type="scientific">Muribaculum intestinale</name>
    <dbReference type="NCBI Taxonomy" id="1796646"/>
    <lineage>
        <taxon>Bacteria</taxon>
        <taxon>Pseudomonadati</taxon>
        <taxon>Bacteroidota</taxon>
        <taxon>Bacteroidia</taxon>
        <taxon>Bacteroidales</taxon>
        <taxon>Muribaculaceae</taxon>
        <taxon>Muribaculum</taxon>
    </lineage>
</organism>
<dbReference type="InterPro" id="IPR050834">
    <property type="entry name" value="Glycosyltransf_2"/>
</dbReference>
<name>A0A1B1S8R1_9BACT</name>
<evidence type="ECO:0000259" key="1">
    <source>
        <dbReference type="Pfam" id="PF00535"/>
    </source>
</evidence>
<keyword evidence="3" id="KW-1185">Reference proteome</keyword>
<dbReference type="EMBL" id="CP015402">
    <property type="protein sequence ID" value="ANU63183.1"/>
    <property type="molecule type" value="Genomic_DNA"/>
</dbReference>
<accession>A0A1B1S8R1</accession>
<evidence type="ECO:0000313" key="3">
    <source>
        <dbReference type="Proteomes" id="UP000186351"/>
    </source>
</evidence>
<protein>
    <submittedName>
        <fullName evidence="2">Glycosyltransferase</fullName>
    </submittedName>
</protein>
<gene>
    <name evidence="2" type="ORF">A4V02_05260</name>
</gene>
<dbReference type="InterPro" id="IPR001173">
    <property type="entry name" value="Glyco_trans_2-like"/>
</dbReference>
<dbReference type="PANTHER" id="PTHR43685">
    <property type="entry name" value="GLYCOSYLTRANSFERASE"/>
    <property type="match status" value="1"/>
</dbReference>
<dbReference type="CDD" id="cd06433">
    <property type="entry name" value="GT_2_WfgS_like"/>
    <property type="match status" value="1"/>
</dbReference>
<evidence type="ECO:0000313" key="2">
    <source>
        <dbReference type="EMBL" id="ANU63183.1"/>
    </source>
</evidence>
<keyword evidence="2" id="KW-0808">Transferase</keyword>
<dbReference type="STRING" id="1796646.A4V02_05260"/>
<accession>A0A1Z2XJY2</accession>
<dbReference type="Gene3D" id="3.90.550.10">
    <property type="entry name" value="Spore Coat Polysaccharide Biosynthesis Protein SpsA, Chain A"/>
    <property type="match status" value="1"/>
</dbReference>